<evidence type="ECO:0000313" key="3">
    <source>
        <dbReference type="Proteomes" id="UP000054324"/>
    </source>
</evidence>
<dbReference type="Proteomes" id="UP000054324">
    <property type="component" value="Unassembled WGS sequence"/>
</dbReference>
<keyword evidence="3" id="KW-1185">Reference proteome</keyword>
<feature type="compositionally biased region" description="Basic and acidic residues" evidence="1">
    <location>
        <begin position="113"/>
        <end position="122"/>
    </location>
</feature>
<accession>A0A074Z893</accession>
<protein>
    <submittedName>
        <fullName evidence="2">Uncharacterized protein</fullName>
    </submittedName>
</protein>
<evidence type="ECO:0000313" key="2">
    <source>
        <dbReference type="EMBL" id="KER21777.1"/>
    </source>
</evidence>
<gene>
    <name evidence="2" type="ORF">T265_09963</name>
</gene>
<dbReference type="KEGG" id="ovi:T265_09963"/>
<dbReference type="CTD" id="20324131"/>
<feature type="region of interest" description="Disordered" evidence="1">
    <location>
        <begin position="113"/>
        <end position="136"/>
    </location>
</feature>
<sequence length="136" mass="16012">MKVHEANEMFAPGGTQDELTCPKLRDHSEPEIRQWNAQKHATILYLLRKNINVLFHYMKPHRRNKPSAFSLRAGNGEPTSEWYWDREISNFVYRLSRFECFLSRKFCERQPLTDKNKTDPGDLGKSLDPVYQSVNP</sequence>
<evidence type="ECO:0000256" key="1">
    <source>
        <dbReference type="SAM" id="MobiDB-lite"/>
    </source>
</evidence>
<name>A0A074Z893_OPIVI</name>
<organism evidence="2 3">
    <name type="scientific">Opisthorchis viverrini</name>
    <name type="common">Southeast Asian liver fluke</name>
    <dbReference type="NCBI Taxonomy" id="6198"/>
    <lineage>
        <taxon>Eukaryota</taxon>
        <taxon>Metazoa</taxon>
        <taxon>Spiralia</taxon>
        <taxon>Lophotrochozoa</taxon>
        <taxon>Platyhelminthes</taxon>
        <taxon>Trematoda</taxon>
        <taxon>Digenea</taxon>
        <taxon>Opisthorchiida</taxon>
        <taxon>Opisthorchiata</taxon>
        <taxon>Opisthorchiidae</taxon>
        <taxon>Opisthorchis</taxon>
    </lineage>
</organism>
<proteinExistence type="predicted"/>
<dbReference type="GeneID" id="20324131"/>
<reference evidence="2 3" key="1">
    <citation type="submission" date="2013-11" db="EMBL/GenBank/DDBJ databases">
        <title>Opisthorchis viverrini - life in the bile duct.</title>
        <authorList>
            <person name="Young N.D."/>
            <person name="Nagarajan N."/>
            <person name="Lin S.J."/>
            <person name="Korhonen P.K."/>
            <person name="Jex A.R."/>
            <person name="Hall R.S."/>
            <person name="Safavi-Hemami H."/>
            <person name="Kaewkong W."/>
            <person name="Bertrand D."/>
            <person name="Gao S."/>
            <person name="Seet Q."/>
            <person name="Wongkham S."/>
            <person name="Teh B.T."/>
            <person name="Wongkham C."/>
            <person name="Intapan P.M."/>
            <person name="Maleewong W."/>
            <person name="Yang X."/>
            <person name="Hu M."/>
            <person name="Wang Z."/>
            <person name="Hofmann A."/>
            <person name="Sternberg P.W."/>
            <person name="Tan P."/>
            <person name="Wang J."/>
            <person name="Gasser R.B."/>
        </authorList>
    </citation>
    <scope>NUCLEOTIDE SEQUENCE [LARGE SCALE GENOMIC DNA]</scope>
</reference>
<dbReference type="EMBL" id="KL596941">
    <property type="protein sequence ID" value="KER21777.1"/>
    <property type="molecule type" value="Genomic_DNA"/>
</dbReference>
<dbReference type="RefSeq" id="XP_009174463.1">
    <property type="nucleotide sequence ID" value="XM_009176199.1"/>
</dbReference>
<dbReference type="AlphaFoldDB" id="A0A074Z893"/>